<proteinExistence type="predicted"/>
<protein>
    <submittedName>
        <fullName evidence="1">Uncharacterized protein</fullName>
    </submittedName>
</protein>
<evidence type="ECO:0000313" key="1">
    <source>
        <dbReference type="EMBL" id="VBB43716.1"/>
    </source>
</evidence>
<name>A0A653A6L1_UNCDX</name>
<reference evidence="1" key="1">
    <citation type="submission" date="2018-07" db="EMBL/GenBank/DDBJ databases">
        <authorList>
            <consortium name="Genoscope - CEA"/>
            <person name="William W."/>
        </authorList>
    </citation>
    <scope>NUCLEOTIDE SEQUENCE</scope>
    <source>
        <strain evidence="1">IK1</strain>
    </source>
</reference>
<dbReference type="EMBL" id="UPXX01000025">
    <property type="protein sequence ID" value="VBB43716.1"/>
    <property type="molecule type" value="Genomic_DNA"/>
</dbReference>
<gene>
    <name evidence="1" type="ORF">TRIP_B310033</name>
</gene>
<dbReference type="AlphaFoldDB" id="A0A653A6L1"/>
<organism evidence="1">
    <name type="scientific">Uncultured Desulfatiglans sp</name>
    <dbReference type="NCBI Taxonomy" id="1748965"/>
    <lineage>
        <taxon>Bacteria</taxon>
        <taxon>Pseudomonadati</taxon>
        <taxon>Thermodesulfobacteriota</taxon>
        <taxon>Desulfobacteria</taxon>
        <taxon>Desulfatiglandales</taxon>
        <taxon>Desulfatiglandaceae</taxon>
        <taxon>Desulfatiglans</taxon>
        <taxon>environmental samples</taxon>
    </lineage>
</organism>
<accession>A0A653A6L1</accession>
<sequence length="66" mass="7134">METEFYREIISGLETEFYRKIISGWRLSRFMKAQRATGGFAAPGMPAGGAGPACPPRPAQRGCAAL</sequence>